<organism evidence="2 3">
    <name type="scientific">Plasmodium chabaudi chabaudi</name>
    <dbReference type="NCBI Taxonomy" id="31271"/>
    <lineage>
        <taxon>Eukaryota</taxon>
        <taxon>Sar</taxon>
        <taxon>Alveolata</taxon>
        <taxon>Apicomplexa</taxon>
        <taxon>Aconoidasida</taxon>
        <taxon>Haemosporida</taxon>
        <taxon>Plasmodiidae</taxon>
        <taxon>Plasmodium</taxon>
        <taxon>Plasmodium (Vinckeia)</taxon>
    </lineage>
</organism>
<dbReference type="Proteomes" id="UP000507163">
    <property type="component" value="Chromosome 3"/>
</dbReference>
<evidence type="ECO:0000313" key="2">
    <source>
        <dbReference type="EMBL" id="SCL97097.1"/>
    </source>
</evidence>
<dbReference type="InterPro" id="IPR006484">
    <property type="entry name" value="PYST_B"/>
</dbReference>
<feature type="coiled-coil region" evidence="1">
    <location>
        <begin position="108"/>
        <end position="145"/>
    </location>
</feature>
<evidence type="ECO:0000256" key="1">
    <source>
        <dbReference type="SAM" id="Coils"/>
    </source>
</evidence>
<name>A0A1C6X2L3_PLACU</name>
<dbReference type="AlphaFoldDB" id="A0A1C6X2L3"/>
<protein>
    <submittedName>
        <fullName evidence="2">Fam-b protein</fullName>
    </submittedName>
</protein>
<dbReference type="EMBL" id="LT608169">
    <property type="protein sequence ID" value="SCL97097.1"/>
    <property type="molecule type" value="Genomic_DNA"/>
</dbReference>
<dbReference type="Pfam" id="PF09592">
    <property type="entry name" value="DUF2031"/>
    <property type="match status" value="1"/>
</dbReference>
<evidence type="ECO:0000313" key="3">
    <source>
        <dbReference type="Proteomes" id="UP000507163"/>
    </source>
</evidence>
<gene>
    <name evidence="2" type="ORF">PCHAJ_000031100</name>
</gene>
<dbReference type="NCBIfam" id="TIGR01597">
    <property type="entry name" value="PYST-B"/>
    <property type="match status" value="1"/>
</dbReference>
<reference evidence="2 3" key="1">
    <citation type="submission" date="2016-08" db="EMBL/GenBank/DDBJ databases">
        <authorList>
            <consortium name="Pathogen Informatics"/>
        </authorList>
    </citation>
    <scope>NUCLEOTIDE SEQUENCE [LARGE SCALE GENOMIC DNA]</scope>
    <source>
        <strain evidence="2 3">AJ</strain>
    </source>
</reference>
<sequence>MRVSILKYVLFSSTVCSFEYSQNELHYANERSIYLERNVINFRNNRILADVDNQFDLNNFYESTLDFLNEFNEYNDDDEEMACLLNMIGSHINKNKENHTIFNLNNVDEETKNLIYELQKELEEVKKELDNIRNSELEIQSIQDKKITKKDEYNFVSEHEGIKQLGNEGAFLEIDDDNFEDKYYEILSSNIYKKLKINQKLIEAGRRCIMASLTYIVSCFMYVSAGWGYFSIMHIPYIGSILMKWYKFIKLELKRREYT</sequence>
<keyword evidence="1" id="KW-0175">Coiled coil</keyword>
<accession>A0A1C6X2L3</accession>
<proteinExistence type="predicted"/>